<organism evidence="4 5">
    <name type="scientific">Thiomicrorhabdus heinhorstiae</name>
    <dbReference type="NCBI Taxonomy" id="2748010"/>
    <lineage>
        <taxon>Bacteria</taxon>
        <taxon>Pseudomonadati</taxon>
        <taxon>Pseudomonadota</taxon>
        <taxon>Gammaproteobacteria</taxon>
        <taxon>Thiotrichales</taxon>
        <taxon>Piscirickettsiaceae</taxon>
        <taxon>Thiomicrorhabdus</taxon>
    </lineage>
</organism>
<accession>A0ABS0BS84</accession>
<keyword evidence="2" id="KW-0378">Hydrolase</keyword>
<dbReference type="Gene3D" id="3.10.129.10">
    <property type="entry name" value="Hotdog Thioesterase"/>
    <property type="match status" value="1"/>
</dbReference>
<dbReference type="PANTHER" id="PTHR21660">
    <property type="entry name" value="THIOESTERASE SUPERFAMILY MEMBER-RELATED"/>
    <property type="match status" value="1"/>
</dbReference>
<dbReference type="RefSeq" id="WP_194947116.1">
    <property type="nucleotide sequence ID" value="NZ_JACBGI020000001.1"/>
</dbReference>
<dbReference type="InterPro" id="IPR029069">
    <property type="entry name" value="HotDog_dom_sf"/>
</dbReference>
<dbReference type="InterPro" id="IPR003736">
    <property type="entry name" value="PAAI_dom"/>
</dbReference>
<dbReference type="Proteomes" id="UP001193680">
    <property type="component" value="Unassembled WGS sequence"/>
</dbReference>
<evidence type="ECO:0000259" key="3">
    <source>
        <dbReference type="Pfam" id="PF03061"/>
    </source>
</evidence>
<evidence type="ECO:0000256" key="1">
    <source>
        <dbReference type="ARBA" id="ARBA00008324"/>
    </source>
</evidence>
<dbReference type="SUPFAM" id="SSF54637">
    <property type="entry name" value="Thioesterase/thiol ester dehydrase-isomerase"/>
    <property type="match status" value="1"/>
</dbReference>
<evidence type="ECO:0000313" key="4">
    <source>
        <dbReference type="EMBL" id="MBF6056745.1"/>
    </source>
</evidence>
<dbReference type="InterPro" id="IPR039298">
    <property type="entry name" value="ACOT13"/>
</dbReference>
<dbReference type="CDD" id="cd03443">
    <property type="entry name" value="PaaI_thioesterase"/>
    <property type="match status" value="1"/>
</dbReference>
<reference evidence="4 5" key="1">
    <citation type="submission" date="2020-06" db="EMBL/GenBank/DDBJ databases">
        <authorList>
            <person name="Scott K."/>
        </authorList>
    </citation>
    <scope>NUCLEOTIDE SEQUENCE [LARGE SCALE GENOMIC DNA]</scope>
    <source>
        <strain evidence="4 5">HH1</strain>
    </source>
</reference>
<evidence type="ECO:0000313" key="5">
    <source>
        <dbReference type="Proteomes" id="UP001193680"/>
    </source>
</evidence>
<name>A0ABS0BS84_9GAMM</name>
<sequence>MREIKFPFLEHIGAALKDFHKGSAEVELLVQPYHLQHLGFVHGGVISTLMDNTGWYAAVSNLDPGFTSVTMEIKINYLKPASGKHLLASAEVKRQGRKISFVTIELHDEGQLVAYATGTYAILPEAIDGE</sequence>
<gene>
    <name evidence="4" type="ORF">H8792_000140</name>
</gene>
<keyword evidence="5" id="KW-1185">Reference proteome</keyword>
<reference evidence="4 5" key="2">
    <citation type="submission" date="2020-11" db="EMBL/GenBank/DDBJ databases">
        <title>Sulfur oxidizing isolate from Hospital Hole Sinkhole.</title>
        <authorList>
            <person name="Scott K.M."/>
        </authorList>
    </citation>
    <scope>NUCLEOTIDE SEQUENCE [LARGE SCALE GENOMIC DNA]</scope>
    <source>
        <strain evidence="4 5">HH1</strain>
    </source>
</reference>
<dbReference type="PANTHER" id="PTHR21660:SF1">
    <property type="entry name" value="ACYL-COENZYME A THIOESTERASE 13"/>
    <property type="match status" value="1"/>
</dbReference>
<proteinExistence type="inferred from homology"/>
<comment type="similarity">
    <text evidence="1">Belongs to the thioesterase PaaI family.</text>
</comment>
<dbReference type="InterPro" id="IPR006683">
    <property type="entry name" value="Thioestr_dom"/>
</dbReference>
<evidence type="ECO:0000256" key="2">
    <source>
        <dbReference type="ARBA" id="ARBA00022801"/>
    </source>
</evidence>
<dbReference type="EMBL" id="JACBGI020000001">
    <property type="protein sequence ID" value="MBF6056745.1"/>
    <property type="molecule type" value="Genomic_DNA"/>
</dbReference>
<feature type="domain" description="Thioesterase" evidence="3">
    <location>
        <begin position="39"/>
        <end position="113"/>
    </location>
</feature>
<dbReference type="Pfam" id="PF03061">
    <property type="entry name" value="4HBT"/>
    <property type="match status" value="1"/>
</dbReference>
<comment type="caution">
    <text evidence="4">The sequence shown here is derived from an EMBL/GenBank/DDBJ whole genome shotgun (WGS) entry which is preliminary data.</text>
</comment>
<dbReference type="NCBIfam" id="TIGR00369">
    <property type="entry name" value="unchar_dom_1"/>
    <property type="match status" value="1"/>
</dbReference>
<protein>
    <submittedName>
        <fullName evidence="4">PaaI family thioesterase</fullName>
    </submittedName>
</protein>